<dbReference type="CDD" id="cd04300">
    <property type="entry name" value="GT35_Glycogen_Phosphorylase"/>
    <property type="match status" value="1"/>
</dbReference>
<dbReference type="Gene3D" id="3.40.50.2000">
    <property type="entry name" value="Glycogen Phosphorylase B"/>
    <property type="match status" value="2"/>
</dbReference>
<keyword evidence="9 11" id="KW-0663">Pyridoxal phosphate</keyword>
<comment type="subcellular location">
    <subcellularLocation>
        <location evidence="3">Cytoplasm</location>
    </subcellularLocation>
</comment>
<dbReference type="PANTHER" id="PTHR11468:SF2">
    <property type="entry name" value="GLYCOGEN PHOSPHORYLASE 2"/>
    <property type="match status" value="1"/>
</dbReference>
<gene>
    <name evidence="14" type="primary">glpD</name>
</gene>
<keyword evidence="8 12" id="KW-0808">Transferase</keyword>
<dbReference type="InterPro" id="IPR011833">
    <property type="entry name" value="Glycg_phsphrylas"/>
</dbReference>
<keyword evidence="5" id="KW-0963">Cytoplasm</keyword>
<feature type="modified residue" description="N6-(pyridoxal phosphate)lysine" evidence="11">
    <location>
        <position position="690"/>
    </location>
</feature>
<dbReference type="GO" id="GO:0030170">
    <property type="term" value="F:pyridoxal phosphate binding"/>
    <property type="evidence" value="ECO:0007669"/>
    <property type="project" value="InterPro"/>
</dbReference>
<evidence type="ECO:0000256" key="13">
    <source>
        <dbReference type="SAM" id="SignalP"/>
    </source>
</evidence>
<evidence type="ECO:0000256" key="11">
    <source>
        <dbReference type="PIRSR" id="PIRSR000460-1"/>
    </source>
</evidence>
<organism evidence="14">
    <name type="scientific">Synstelium polycarpum</name>
    <dbReference type="NCBI Taxonomy" id="361085"/>
    <lineage>
        <taxon>Eukaryota</taxon>
        <taxon>Amoebozoa</taxon>
        <taxon>Evosea</taxon>
        <taxon>Eumycetozoa</taxon>
        <taxon>Dictyostelia</taxon>
        <taxon>Synstelium</taxon>
    </lineage>
</organism>
<dbReference type="Pfam" id="PF00343">
    <property type="entry name" value="Phosphorylase"/>
    <property type="match status" value="1"/>
</dbReference>
<dbReference type="SUPFAM" id="SSF53756">
    <property type="entry name" value="UDP-Glycosyltransferase/glycogen phosphorylase"/>
    <property type="match status" value="1"/>
</dbReference>
<comment type="catalytic activity">
    <reaction evidence="1 12">
        <text>[(1-&gt;4)-alpha-D-glucosyl](n) + phosphate = [(1-&gt;4)-alpha-D-glucosyl](n-1) + alpha-D-glucose 1-phosphate</text>
        <dbReference type="Rhea" id="RHEA:41732"/>
        <dbReference type="Rhea" id="RHEA-COMP:9584"/>
        <dbReference type="Rhea" id="RHEA-COMP:9586"/>
        <dbReference type="ChEBI" id="CHEBI:15444"/>
        <dbReference type="ChEBI" id="CHEBI:43474"/>
        <dbReference type="ChEBI" id="CHEBI:58601"/>
        <dbReference type="EC" id="2.4.1.1"/>
    </reaction>
</comment>
<accession>A0A1L2FV29</accession>
<dbReference type="FunFam" id="3.40.50.2000:FF:000153">
    <property type="entry name" value="Alpha-1,4 glucan phosphorylase"/>
    <property type="match status" value="1"/>
</dbReference>
<reference evidence="14" key="1">
    <citation type="submission" date="2016-06" db="EMBL/GenBank/DDBJ databases">
        <title>A core phylogeny of Dictyostelia derived from 50 functionally divergent proteins retrieved from five existing and six newly sequenced genomes.</title>
        <authorList>
            <person name="Singh R."/>
            <person name="Schilde C."/>
            <person name="Gezzard T."/>
            <person name="Schaap P."/>
        </authorList>
    </citation>
    <scope>NUCLEOTIDE SEQUENCE</scope>
    <source>
        <strain evidence="14">OhioWILDS</strain>
    </source>
</reference>
<evidence type="ECO:0000256" key="3">
    <source>
        <dbReference type="ARBA" id="ARBA00004496"/>
    </source>
</evidence>
<evidence type="ECO:0000256" key="6">
    <source>
        <dbReference type="ARBA" id="ARBA00022533"/>
    </source>
</evidence>
<dbReference type="NCBIfam" id="TIGR02093">
    <property type="entry name" value="P_ylase"/>
    <property type="match status" value="1"/>
</dbReference>
<evidence type="ECO:0000256" key="9">
    <source>
        <dbReference type="ARBA" id="ARBA00022898"/>
    </source>
</evidence>
<dbReference type="PIRSF" id="PIRSF000460">
    <property type="entry name" value="Pprylas_GlgP"/>
    <property type="match status" value="1"/>
</dbReference>
<dbReference type="InterPro" id="IPR000811">
    <property type="entry name" value="Glyco_trans_35"/>
</dbReference>
<feature type="signal peptide" evidence="13">
    <location>
        <begin position="1"/>
        <end position="22"/>
    </location>
</feature>
<feature type="chain" id="PRO_5012860211" description="Alpha-1,4 glucan phosphorylase" evidence="13">
    <location>
        <begin position="23"/>
        <end position="918"/>
    </location>
</feature>
<dbReference type="EC" id="2.4.1.1" evidence="12"/>
<evidence type="ECO:0000256" key="5">
    <source>
        <dbReference type="ARBA" id="ARBA00022490"/>
    </source>
</evidence>
<evidence type="ECO:0000256" key="12">
    <source>
        <dbReference type="RuleBase" id="RU000587"/>
    </source>
</evidence>
<comment type="function">
    <text evidence="12">Allosteric enzyme that catalyzes the rate-limiting step in glycogen catabolism, the phosphorolytic cleavage of glycogen to produce glucose-1-phosphate, and plays a central role in maintaining cellular and organismal glucose homeostasis.</text>
</comment>
<dbReference type="InterPro" id="IPR035090">
    <property type="entry name" value="Pyridoxal_P_attach_site"/>
</dbReference>
<dbReference type="GO" id="GO:0005737">
    <property type="term" value="C:cytoplasm"/>
    <property type="evidence" value="ECO:0007669"/>
    <property type="project" value="UniProtKB-SubCell"/>
</dbReference>
<evidence type="ECO:0000256" key="8">
    <source>
        <dbReference type="ARBA" id="ARBA00022679"/>
    </source>
</evidence>
<evidence type="ECO:0000256" key="4">
    <source>
        <dbReference type="ARBA" id="ARBA00006047"/>
    </source>
</evidence>
<comment type="similarity">
    <text evidence="4 12">Belongs to the glycogen phosphorylase family.</text>
</comment>
<protein>
    <recommendedName>
        <fullName evidence="12">Alpha-1,4 glucan phosphorylase</fullName>
        <ecNumber evidence="12">2.4.1.1</ecNumber>
    </recommendedName>
</protein>
<keyword evidence="7 12" id="KW-0328">Glycosyltransferase</keyword>
<dbReference type="GO" id="GO:0005980">
    <property type="term" value="P:glycogen catabolic process"/>
    <property type="evidence" value="ECO:0007669"/>
    <property type="project" value="TreeGrafter"/>
</dbReference>
<sequence length="918" mass="104427">MKKRIELCYGLFLLLVCQKVNIKMMVAVRQIIYKTSLQKEFVRHVEYTLAQTRTECKDFSSFQALALWYVFGDRSNRLIERWKDTRLYFKQNGVKQVNYLSLEFLLGRSLQNGLVALGLVGKYSEALMELGLHLENLFDEERDAGLGNGGLGRLAACFMDSLATMDYPACGYGLRYTYGMFFQDLVNGEQVELPDYWLNYGMCYTPFSYPLSFKRLSMIMESNVSLGKKEKRSLQSHTITQSLASILLIPSTLDYGVQSHLMYQFDLASFNQGDYLGSIEEKQRCENITNVLYPNDNTMAGKELRLKQQYLFVCATLQDIVSQFKDTGKPFSEFPSLHAIQLNDTHPTLGIPELLRILIDNENLSWEQAWDITTKTFSYTNHTVLPEALERWNVALVEHLLPRHIRIIYEINERFLQVVEQRWPGDLEKRRSLSIIDESDRTVCILYSTSRIRMAYLAIVGSHTINGVAFLHSELLKSGIFSNFYELWPDKFDNMTNGVTPRRWVHQCNPRLSDLITKSLNSARWISNFEIISGLKKYANDSGFQRQWMEIKLSNKVRLAEYIEKQCGVKVSVEALFDIQVKRFHERQLLNILGVIHRYSEIKAGKRVEPRVIVFGGKAAPGYYMAKLIIKLINNVAKVVNEDPQVGDLLKIVFIPNYCVSNAEILIPASDISQHISTAGTEASGTSNMKFAMNGGLIIGTLDGANIEIRESIGEENMFIFGAKTEEVDGARKQIHEGTFKPCQEWTSVITSIKEERFGPLEKYQPILDSITEGKDHYILSYDFKSYIDVQHKIDEAYQDKPRWAKMSILSTAGCGKFSSDRTIKEYAEKIWNIDQCRRPGPLNVTNAEARTLVPTGKSPAVGSPLDVNSISIERLSPLTMFKPTDNSPLVVVNKNDAKQVAGESSKPSTTVKGFNVV</sequence>
<evidence type="ECO:0000256" key="2">
    <source>
        <dbReference type="ARBA" id="ARBA00001933"/>
    </source>
</evidence>
<dbReference type="GO" id="GO:0008184">
    <property type="term" value="F:glycogen phosphorylase activity"/>
    <property type="evidence" value="ECO:0007669"/>
    <property type="project" value="InterPro"/>
</dbReference>
<keyword evidence="10 12" id="KW-0119">Carbohydrate metabolism</keyword>
<dbReference type="PANTHER" id="PTHR11468">
    <property type="entry name" value="GLYCOGEN PHOSPHORYLASE"/>
    <property type="match status" value="1"/>
</dbReference>
<dbReference type="AlphaFoldDB" id="A0A1L2FV29"/>
<dbReference type="FunFam" id="3.40.50.2000:FF:000003">
    <property type="entry name" value="Alpha-1,4 glucan phosphorylase"/>
    <property type="match status" value="1"/>
</dbReference>
<evidence type="ECO:0000256" key="1">
    <source>
        <dbReference type="ARBA" id="ARBA00001275"/>
    </source>
</evidence>
<evidence type="ECO:0000313" key="14">
    <source>
        <dbReference type="EMBL" id="AOE43321.1"/>
    </source>
</evidence>
<evidence type="ECO:0000256" key="10">
    <source>
        <dbReference type="ARBA" id="ARBA00023277"/>
    </source>
</evidence>
<comment type="cofactor">
    <cofactor evidence="2 12">
        <name>pyridoxal 5'-phosphate</name>
        <dbReference type="ChEBI" id="CHEBI:597326"/>
    </cofactor>
</comment>
<name>A0A1L2FV29_9MYCE</name>
<keyword evidence="6" id="KW-0021">Allosteric enzyme</keyword>
<evidence type="ECO:0000256" key="7">
    <source>
        <dbReference type="ARBA" id="ARBA00022676"/>
    </source>
</evidence>
<proteinExistence type="inferred from homology"/>
<keyword evidence="13" id="KW-0732">Signal</keyword>
<dbReference type="PROSITE" id="PS00102">
    <property type="entry name" value="PHOSPHORYLASE"/>
    <property type="match status" value="1"/>
</dbReference>
<dbReference type="EMBL" id="KX539475">
    <property type="protein sequence ID" value="AOE43321.1"/>
    <property type="molecule type" value="Genomic_DNA"/>
</dbReference>